<dbReference type="Gene3D" id="3.30.70.270">
    <property type="match status" value="1"/>
</dbReference>
<dbReference type="SUPFAM" id="SSF55073">
    <property type="entry name" value="Nucleotide cyclase"/>
    <property type="match status" value="1"/>
</dbReference>
<feature type="domain" description="EAL" evidence="1">
    <location>
        <begin position="333"/>
        <end position="590"/>
    </location>
</feature>
<dbReference type="InterPro" id="IPR035919">
    <property type="entry name" value="EAL_sf"/>
</dbReference>
<dbReference type="AlphaFoldDB" id="A0A511XAA4"/>
<gene>
    <name evidence="3" type="primary">ykoW</name>
    <name evidence="3" type="ORF">ANI02nite_17600</name>
</gene>
<dbReference type="PROSITE" id="PS50887">
    <property type="entry name" value="GGDEF"/>
    <property type="match status" value="1"/>
</dbReference>
<dbReference type="SUPFAM" id="SSF141868">
    <property type="entry name" value="EAL domain-like"/>
    <property type="match status" value="1"/>
</dbReference>
<dbReference type="EMBL" id="BJYF01000008">
    <property type="protein sequence ID" value="GEN59876.1"/>
    <property type="molecule type" value="Genomic_DNA"/>
</dbReference>
<dbReference type="InterPro" id="IPR035965">
    <property type="entry name" value="PAS-like_dom_sf"/>
</dbReference>
<dbReference type="PROSITE" id="PS50883">
    <property type="entry name" value="EAL"/>
    <property type="match status" value="1"/>
</dbReference>
<dbReference type="CDD" id="cd01948">
    <property type="entry name" value="EAL"/>
    <property type="match status" value="1"/>
</dbReference>
<reference evidence="3 4" key="1">
    <citation type="submission" date="2019-07" db="EMBL/GenBank/DDBJ databases">
        <title>Whole genome shotgun sequence of Acetobacter nitrogenifigens NBRC 105050.</title>
        <authorList>
            <person name="Hosoyama A."/>
            <person name="Uohara A."/>
            <person name="Ohji S."/>
            <person name="Ichikawa N."/>
        </authorList>
    </citation>
    <scope>NUCLEOTIDE SEQUENCE [LARGE SCALE GENOMIC DNA]</scope>
    <source>
        <strain evidence="3 4">NBRC 105050</strain>
    </source>
</reference>
<dbReference type="InterPro" id="IPR052155">
    <property type="entry name" value="Biofilm_reg_signaling"/>
</dbReference>
<dbReference type="NCBIfam" id="TIGR00254">
    <property type="entry name" value="GGDEF"/>
    <property type="match status" value="1"/>
</dbReference>
<comment type="caution">
    <text evidence="3">The sequence shown here is derived from an EMBL/GenBank/DDBJ whole genome shotgun (WGS) entry which is preliminary data.</text>
</comment>
<dbReference type="InterPro" id="IPR001633">
    <property type="entry name" value="EAL_dom"/>
</dbReference>
<dbReference type="Gene3D" id="3.30.450.20">
    <property type="entry name" value="PAS domain"/>
    <property type="match status" value="1"/>
</dbReference>
<dbReference type="RefSeq" id="WP_051292583.1">
    <property type="nucleotide sequence ID" value="NZ_BAPG01000119.1"/>
</dbReference>
<dbReference type="SMART" id="SM00267">
    <property type="entry name" value="GGDEF"/>
    <property type="match status" value="1"/>
</dbReference>
<dbReference type="Pfam" id="PF00563">
    <property type="entry name" value="EAL"/>
    <property type="match status" value="1"/>
</dbReference>
<accession>A0A511XAA4</accession>
<feature type="domain" description="GGDEF" evidence="2">
    <location>
        <begin position="189"/>
        <end position="327"/>
    </location>
</feature>
<dbReference type="Proteomes" id="UP000321635">
    <property type="component" value="Unassembled WGS sequence"/>
</dbReference>
<dbReference type="OrthoDB" id="5287260at2"/>
<dbReference type="InterPro" id="IPR029787">
    <property type="entry name" value="Nucleotide_cyclase"/>
</dbReference>
<dbReference type="STRING" id="1120919.GCA_000429165_02333"/>
<organism evidence="3 4">
    <name type="scientific">Acetobacter nitrogenifigens DSM 23921 = NBRC 105050</name>
    <dbReference type="NCBI Taxonomy" id="1120919"/>
    <lineage>
        <taxon>Bacteria</taxon>
        <taxon>Pseudomonadati</taxon>
        <taxon>Pseudomonadota</taxon>
        <taxon>Alphaproteobacteria</taxon>
        <taxon>Acetobacterales</taxon>
        <taxon>Acetobacteraceae</taxon>
        <taxon>Acetobacter</taxon>
    </lineage>
</organism>
<dbReference type="CDD" id="cd01949">
    <property type="entry name" value="GGDEF"/>
    <property type="match status" value="1"/>
</dbReference>
<dbReference type="NCBIfam" id="TIGR00229">
    <property type="entry name" value="sensory_box"/>
    <property type="match status" value="1"/>
</dbReference>
<keyword evidence="4" id="KW-1185">Reference proteome</keyword>
<dbReference type="Pfam" id="PF00990">
    <property type="entry name" value="GGDEF"/>
    <property type="match status" value="1"/>
</dbReference>
<protein>
    <submittedName>
        <fullName evidence="3">GGDEF domain-containing protein</fullName>
    </submittedName>
</protein>
<dbReference type="InterPro" id="IPR000160">
    <property type="entry name" value="GGDEF_dom"/>
</dbReference>
<evidence type="ECO:0000313" key="4">
    <source>
        <dbReference type="Proteomes" id="UP000321635"/>
    </source>
</evidence>
<dbReference type="InterPro" id="IPR013656">
    <property type="entry name" value="PAS_4"/>
</dbReference>
<dbReference type="PANTHER" id="PTHR44757:SF2">
    <property type="entry name" value="BIOFILM ARCHITECTURE MAINTENANCE PROTEIN MBAA"/>
    <property type="match status" value="1"/>
</dbReference>
<dbReference type="SMART" id="SM00052">
    <property type="entry name" value="EAL"/>
    <property type="match status" value="1"/>
</dbReference>
<dbReference type="Gene3D" id="3.20.20.450">
    <property type="entry name" value="EAL domain"/>
    <property type="match status" value="1"/>
</dbReference>
<proteinExistence type="predicted"/>
<dbReference type="InterPro" id="IPR043128">
    <property type="entry name" value="Rev_trsase/Diguanyl_cyclase"/>
</dbReference>
<name>A0A511XAA4_9PROT</name>
<evidence type="ECO:0000313" key="3">
    <source>
        <dbReference type="EMBL" id="GEN59876.1"/>
    </source>
</evidence>
<evidence type="ECO:0000259" key="1">
    <source>
        <dbReference type="PROSITE" id="PS50883"/>
    </source>
</evidence>
<dbReference type="InterPro" id="IPR000014">
    <property type="entry name" value="PAS"/>
</dbReference>
<dbReference type="Pfam" id="PF08448">
    <property type="entry name" value="PAS_4"/>
    <property type="match status" value="1"/>
</dbReference>
<sequence>MTQWLDKAVELPCDLTAHPPALTAVGNVFEGHSEALHHVLDASVDCIKIIECDGTLRHLNLSSQRAFGLEKGESFVGLQWLNLLPKEVRSRGRRALQAATAGKRARFAGKSVLPGRGAEHWENVLTPVISLDGSVNAILCVSRNVTAQREIEKKLKISAAHDALTGLPNRKNFLRTLQRMLTKRRHPDDQIGLLVIDLDYFKQINHLFGHEASDLLLCEFSDRLKSELQGSGIVARIGGDEFAIATDIATDEASLKTLADKLSTVAAHPFLQNEHVIKISISIGGALSRGEADRQQDKKAATLLKNASLALQEIKSHGRGGFRLFRQPMTQTVDRVFHGLRVARDIVDQDTVQPAYQRQVDLLTGKTVSYEVLLRWSDRVGGALKAPGAIADAFHDYHLATRLAFLMRKWVFRDAKQCLARGGSLPPISINASPVEFMRDDFAETFLAQLDEFDLPPGAIAVEVTEQGLIEPGPAYALRALRLLKDRGVSITLDDFGKGYSSFSRLLEYPFDGLKIDHAFVKNITLDASSHAIVDTIVSLGERLSLTIVAEGVETKEQSDMLTAMGCRIGQGYYFSPPEPAATALRIPPC</sequence>
<evidence type="ECO:0000259" key="2">
    <source>
        <dbReference type="PROSITE" id="PS50887"/>
    </source>
</evidence>
<dbReference type="SUPFAM" id="SSF55785">
    <property type="entry name" value="PYP-like sensor domain (PAS domain)"/>
    <property type="match status" value="1"/>
</dbReference>
<dbReference type="PANTHER" id="PTHR44757">
    <property type="entry name" value="DIGUANYLATE CYCLASE DGCP"/>
    <property type="match status" value="1"/>
</dbReference>